<reference evidence="5 6" key="1">
    <citation type="submission" date="2015-06" db="EMBL/GenBank/DDBJ databases">
        <title>Improved classification and identification of acetic acid bacteria using matrix-assisted laser desorption/ionization time-of-flight mass spectrometry; Gluconobacter nephelii and Gluconobacter uchimurae are later heterotypic synonyms of Gluconobacter japonicus and Gluconobacter oxydans, respectively.</title>
        <authorList>
            <person name="Li L."/>
            <person name="Cleenwerck I."/>
            <person name="De Vuyst L."/>
            <person name="Vandamme P."/>
        </authorList>
    </citation>
    <scope>NUCLEOTIDE SEQUENCE [LARGE SCALE GENOMIC DNA]</scope>
    <source>
        <strain evidence="5 6">LMG 1764</strain>
    </source>
</reference>
<evidence type="ECO:0000259" key="2">
    <source>
        <dbReference type="Pfam" id="PF21683"/>
    </source>
</evidence>
<dbReference type="EMBL" id="LHZB01000117">
    <property type="protein sequence ID" value="KXV00286.1"/>
    <property type="molecule type" value="Genomic_DNA"/>
</dbReference>
<dbReference type="Pfam" id="PF21929">
    <property type="entry name" value="GpP_4th"/>
    <property type="match status" value="1"/>
</dbReference>
<dbReference type="InterPro" id="IPR053981">
    <property type="entry name" value="Gp44/GpP-like_2nd"/>
</dbReference>
<proteinExistence type="predicted"/>
<dbReference type="Pfam" id="PF21683">
    <property type="entry name" value="GpP-like_1st"/>
    <property type="match status" value="1"/>
</dbReference>
<evidence type="ECO:0008006" key="7">
    <source>
        <dbReference type="Google" id="ProtNLM"/>
    </source>
</evidence>
<evidence type="ECO:0000313" key="6">
    <source>
        <dbReference type="Proteomes" id="UP000075573"/>
    </source>
</evidence>
<feature type="domain" description="Baseplate hub protein gp44/GpP-like second" evidence="4">
    <location>
        <begin position="100"/>
        <end position="183"/>
    </location>
</feature>
<dbReference type="Pfam" id="PF22255">
    <property type="entry name" value="Gp44-like_2nd"/>
    <property type="match status" value="1"/>
</dbReference>
<sequence length="439" mass="47232">MSQSVTVHGRRWIVRINGKTIRNWTSCEVGVDLAEIAGVFRLEFVETVPDSGSFSPTVRVHDRIEIEIASVVVLRGFVEALNATGDDRSLRTVASGRDVTGDLVDCAANPTGPAEYRQILLETVVGDLTQPFGISLDRQVETGSPFTLVALEPSDTVLGAIERLSRQRGVLVTSDGISGLILTKAGQTRAQDHLVWPGGNVRRMEARISQRHSDTWVKGQFNSLSRGTKGALSASSAPAAFSPSNGLSQKELDASCRYGHCVDPGVHRYRPVVHLAKSQSGGSVAAQDSANPTLDSTAQGKIQSAPAGSAYRAGSRQMKRTATPVRQSSDPWTLQDQALWRMRTARAHATAYVYTVPGVLNAARQLWRANQLVTVRDLYNGIDGDMLIGAVTWVAQGDLEETRISVVPPDAYDLTGEADAPAKSGRRNTRLSQSYGGTA</sequence>
<feature type="domain" description="Baseplate hub protein gp44/GpP-like C-terminal" evidence="3">
    <location>
        <begin position="335"/>
        <end position="414"/>
    </location>
</feature>
<dbReference type="Gene3D" id="3.55.50.10">
    <property type="entry name" value="Baseplate protein-like domains"/>
    <property type="match status" value="1"/>
</dbReference>
<feature type="region of interest" description="Disordered" evidence="1">
    <location>
        <begin position="415"/>
        <end position="439"/>
    </location>
</feature>
<dbReference type="Proteomes" id="UP000075573">
    <property type="component" value="Unassembled WGS sequence"/>
</dbReference>
<dbReference type="RefSeq" id="WP_062497084.1">
    <property type="nucleotide sequence ID" value="NZ_LHZB01000117.1"/>
</dbReference>
<name>A0A149QSJ1_9PROT</name>
<protein>
    <recommendedName>
        <fullName evidence="7">Mu P family protein</fullName>
    </recommendedName>
</protein>
<dbReference type="AlphaFoldDB" id="A0A149QSJ1"/>
<dbReference type="InterPro" id="IPR053982">
    <property type="entry name" value="Gp44/GpP-like_C"/>
</dbReference>
<feature type="compositionally biased region" description="Polar residues" evidence="1">
    <location>
        <begin position="430"/>
        <end position="439"/>
    </location>
</feature>
<dbReference type="PATRIC" id="fig|442.7.peg.2207"/>
<feature type="compositionally biased region" description="Polar residues" evidence="1">
    <location>
        <begin position="283"/>
        <end position="302"/>
    </location>
</feature>
<evidence type="ECO:0000259" key="4">
    <source>
        <dbReference type="Pfam" id="PF22255"/>
    </source>
</evidence>
<dbReference type="InterPro" id="IPR049354">
    <property type="entry name" value="GpP-like_N"/>
</dbReference>
<evidence type="ECO:0000313" key="5">
    <source>
        <dbReference type="EMBL" id="KXV00286.1"/>
    </source>
</evidence>
<dbReference type="Gene3D" id="2.30.300.10">
    <property type="entry name" value="Baseplate protein-like domain - beta roll fold"/>
    <property type="match status" value="1"/>
</dbReference>
<dbReference type="SUPFAM" id="SSF69279">
    <property type="entry name" value="Phage tail proteins"/>
    <property type="match status" value="3"/>
</dbReference>
<feature type="region of interest" description="Disordered" evidence="1">
    <location>
        <begin position="283"/>
        <end position="330"/>
    </location>
</feature>
<evidence type="ECO:0000259" key="3">
    <source>
        <dbReference type="Pfam" id="PF21929"/>
    </source>
</evidence>
<evidence type="ECO:0000256" key="1">
    <source>
        <dbReference type="SAM" id="MobiDB-lite"/>
    </source>
</evidence>
<gene>
    <name evidence="5" type="ORF">AD929_11675</name>
</gene>
<organism evidence="5 6">
    <name type="scientific">Gluconobacter potus</name>
    <dbReference type="NCBI Taxonomy" id="2724927"/>
    <lineage>
        <taxon>Bacteria</taxon>
        <taxon>Pseudomonadati</taxon>
        <taxon>Pseudomonadota</taxon>
        <taxon>Alphaproteobacteria</taxon>
        <taxon>Acetobacterales</taxon>
        <taxon>Acetobacteraceae</taxon>
        <taxon>Gluconobacter</taxon>
    </lineage>
</organism>
<comment type="caution">
    <text evidence="5">The sequence shown here is derived from an EMBL/GenBank/DDBJ whole genome shotgun (WGS) entry which is preliminary data.</text>
</comment>
<feature type="domain" description="Baseplate hub protein gp44-like N-terminal" evidence="2">
    <location>
        <begin position="14"/>
        <end position="98"/>
    </location>
</feature>
<accession>A0A149QSJ1</accession>